<organism evidence="1 2">
    <name type="scientific">Streptococcus parasanguinis F0405</name>
    <dbReference type="NCBI Taxonomy" id="905067"/>
    <lineage>
        <taxon>Bacteria</taxon>
        <taxon>Bacillati</taxon>
        <taxon>Bacillota</taxon>
        <taxon>Bacilli</taxon>
        <taxon>Lactobacillales</taxon>
        <taxon>Streptococcaceae</taxon>
        <taxon>Streptococcus</taxon>
    </lineage>
</organism>
<name>E3CGA8_STRPA</name>
<reference evidence="1 2" key="1">
    <citation type="submission" date="2010-10" db="EMBL/GenBank/DDBJ databases">
        <authorList>
            <person name="Durkin A.S."/>
            <person name="Madupu R."/>
            <person name="Torralba M."/>
            <person name="Gillis M."/>
            <person name="Methe B."/>
            <person name="Sutton G."/>
            <person name="Nelson K.E."/>
        </authorList>
    </citation>
    <scope>NUCLEOTIDE SEQUENCE [LARGE SCALE GENOMIC DNA]</scope>
    <source>
        <strain evidence="1 2">F0405</strain>
    </source>
</reference>
<protein>
    <submittedName>
        <fullName evidence="1">Uncharacterized protein</fullName>
    </submittedName>
</protein>
<proteinExistence type="predicted"/>
<gene>
    <name evidence="1" type="ORF">HMPREF9626_0557</name>
</gene>
<comment type="caution">
    <text evidence="1">The sequence shown here is derived from an EMBL/GenBank/DDBJ whole genome shotgun (WGS) entry which is preliminary data.</text>
</comment>
<dbReference type="AlphaFoldDB" id="E3CGA8"/>
<evidence type="ECO:0000313" key="1">
    <source>
        <dbReference type="EMBL" id="EFQ54270.1"/>
    </source>
</evidence>
<accession>E3CGA8</accession>
<evidence type="ECO:0000313" key="2">
    <source>
        <dbReference type="Proteomes" id="UP000003812"/>
    </source>
</evidence>
<sequence length="74" mass="8664">MNRAYLEVTRLVSLADDKEKQSQAFRLMELALEEQLRLSRSQQLLEKLSLARTMWKANVSFQNALEYMVLSLES</sequence>
<dbReference type="EMBL" id="AEKM01000016">
    <property type="protein sequence ID" value="EFQ54270.1"/>
    <property type="molecule type" value="Genomic_DNA"/>
</dbReference>
<dbReference type="Proteomes" id="UP000003812">
    <property type="component" value="Unassembled WGS sequence"/>
</dbReference>